<accession>A0ABS5VPM0</accession>
<gene>
    <name evidence="1" type="ORF">KK060_05590</name>
</gene>
<keyword evidence="2" id="KW-1185">Reference proteome</keyword>
<evidence type="ECO:0000313" key="1">
    <source>
        <dbReference type="EMBL" id="MBT1702742.1"/>
    </source>
</evidence>
<dbReference type="EMBL" id="JAHESD010000008">
    <property type="protein sequence ID" value="MBT1702742.1"/>
    <property type="molecule type" value="Genomic_DNA"/>
</dbReference>
<reference evidence="1 2" key="1">
    <citation type="submission" date="2021-05" db="EMBL/GenBank/DDBJ databases">
        <title>A Polyphasic approach of four new species of the genus Ohtaekwangia: Ohtaekwangia histidinii sp. nov., Ohtaekwangia cretensis sp. nov., Ohtaekwangia indiensis sp. nov., Ohtaekwangia reichenbachii sp. nov. from diverse environment.</title>
        <authorList>
            <person name="Octaviana S."/>
        </authorList>
    </citation>
    <scope>NUCLEOTIDE SEQUENCE [LARGE SCALE GENOMIC DNA]</scope>
    <source>
        <strain evidence="1 2">PWU20</strain>
    </source>
</reference>
<organism evidence="1 2">
    <name type="scientific">Chryseosolibacter indicus</name>
    <dbReference type="NCBI Taxonomy" id="2782351"/>
    <lineage>
        <taxon>Bacteria</taxon>
        <taxon>Pseudomonadati</taxon>
        <taxon>Bacteroidota</taxon>
        <taxon>Cytophagia</taxon>
        <taxon>Cytophagales</taxon>
        <taxon>Chryseotaleaceae</taxon>
        <taxon>Chryseosolibacter</taxon>
    </lineage>
</organism>
<name>A0ABS5VPM0_9BACT</name>
<dbReference type="Proteomes" id="UP000772618">
    <property type="component" value="Unassembled WGS sequence"/>
</dbReference>
<comment type="caution">
    <text evidence="1">The sequence shown here is derived from an EMBL/GenBank/DDBJ whole genome shotgun (WGS) entry which is preliminary data.</text>
</comment>
<protein>
    <submittedName>
        <fullName evidence="1">Uncharacterized protein</fullName>
    </submittedName>
</protein>
<proteinExistence type="predicted"/>
<evidence type="ECO:0000313" key="2">
    <source>
        <dbReference type="Proteomes" id="UP000772618"/>
    </source>
</evidence>
<sequence>MQRESELILDDDVNSLVKVWSYSNIDGSRKSILFYLDTDAFFSALSNHSLEDNIDNSKLAFLNATRLNSFIRDIAAVMFEFGANEMAFNNLCEADEDEHKSRYFSNYFLQVDGEILFYEDVYSLLPVKDKHKDFEVIQVGIDHTRYKKYLHSKESNL</sequence>